<evidence type="ECO:0000256" key="4">
    <source>
        <dbReference type="PIRNR" id="PIRNR000124"/>
    </source>
</evidence>
<feature type="domain" description="UDP-glucose/GDP-mannose dehydrogenase dimerisation" evidence="5">
    <location>
        <begin position="186"/>
        <end position="276"/>
    </location>
</feature>
<dbReference type="Gene3D" id="3.40.50.720">
    <property type="entry name" value="NAD(P)-binding Rossmann-like Domain"/>
    <property type="match status" value="2"/>
</dbReference>
<dbReference type="InterPro" id="IPR001732">
    <property type="entry name" value="UDP-Glc/GDP-Man_DH_N"/>
</dbReference>
<gene>
    <name evidence="7" type="ORF">KEF85_01630</name>
</gene>
<dbReference type="PANTHER" id="PTHR43750">
    <property type="entry name" value="UDP-GLUCOSE 6-DEHYDROGENASE TUAD"/>
    <property type="match status" value="1"/>
</dbReference>
<reference evidence="7" key="1">
    <citation type="submission" date="2021-04" db="EMBL/GenBank/DDBJ databases">
        <title>Draft genome sequence data of methanotrophic Methylovulum sp. strain S1L and Methylomonas sp. strain S2AM isolated from boreal lake water columns.</title>
        <authorList>
            <person name="Rissanen A.J."/>
            <person name="Mangayil R."/>
            <person name="Svenning M.M."/>
            <person name="Khanongnuch R."/>
        </authorList>
    </citation>
    <scope>NUCLEOTIDE SEQUENCE</scope>
    <source>
        <strain evidence="7">S2AM</strain>
    </source>
</reference>
<dbReference type="InterPro" id="IPR014026">
    <property type="entry name" value="UDP-Glc/GDP-Man_DH_dimer"/>
</dbReference>
<evidence type="ECO:0000313" key="8">
    <source>
        <dbReference type="Proteomes" id="UP000676649"/>
    </source>
</evidence>
<evidence type="ECO:0000256" key="3">
    <source>
        <dbReference type="ARBA" id="ARBA00023002"/>
    </source>
</evidence>
<organism evidence="7 8">
    <name type="scientific">Methylomonas paludis</name>
    <dbReference type="NCBI Taxonomy" id="1173101"/>
    <lineage>
        <taxon>Bacteria</taxon>
        <taxon>Pseudomonadati</taxon>
        <taxon>Pseudomonadota</taxon>
        <taxon>Gammaproteobacteria</taxon>
        <taxon>Methylococcales</taxon>
        <taxon>Methylococcaceae</taxon>
        <taxon>Methylomonas</taxon>
    </lineage>
</organism>
<dbReference type="InterPro" id="IPR036291">
    <property type="entry name" value="NAD(P)-bd_dom_sf"/>
</dbReference>
<protein>
    <recommendedName>
        <fullName evidence="2">UDP-glucose 6-dehydrogenase</fullName>
    </recommendedName>
</protein>
<dbReference type="GO" id="GO:0051287">
    <property type="term" value="F:NAD binding"/>
    <property type="evidence" value="ECO:0007669"/>
    <property type="project" value="InterPro"/>
</dbReference>
<evidence type="ECO:0000256" key="2">
    <source>
        <dbReference type="ARBA" id="ARBA00015132"/>
    </source>
</evidence>
<dbReference type="AlphaFoldDB" id="A0A975RAD7"/>
<dbReference type="Pfam" id="PF00984">
    <property type="entry name" value="UDPG_MGDP_dh"/>
    <property type="match status" value="1"/>
</dbReference>
<dbReference type="KEGG" id="mpad:KEF85_01630"/>
<evidence type="ECO:0000259" key="6">
    <source>
        <dbReference type="Pfam" id="PF03721"/>
    </source>
</evidence>
<accession>A0A975RAD7</accession>
<evidence type="ECO:0000256" key="1">
    <source>
        <dbReference type="ARBA" id="ARBA00006601"/>
    </source>
</evidence>
<name>A0A975RAD7_9GAMM</name>
<keyword evidence="3" id="KW-0560">Oxidoreductase</keyword>
<dbReference type="Proteomes" id="UP000676649">
    <property type="component" value="Chromosome"/>
</dbReference>
<proteinExistence type="inferred from homology"/>
<dbReference type="InterPro" id="IPR017476">
    <property type="entry name" value="UDP-Glc/GDP-Man"/>
</dbReference>
<comment type="similarity">
    <text evidence="1 4">Belongs to the UDP-glucose/GDP-mannose dehydrogenase family.</text>
</comment>
<dbReference type="GO" id="GO:0016616">
    <property type="term" value="F:oxidoreductase activity, acting on the CH-OH group of donors, NAD or NADP as acceptor"/>
    <property type="evidence" value="ECO:0007669"/>
    <property type="project" value="InterPro"/>
</dbReference>
<dbReference type="RefSeq" id="WP_215582950.1">
    <property type="nucleotide sequence ID" value="NZ_CP073754.1"/>
</dbReference>
<sequence>MIKVAMIGCGKLGLPTAELMAKHYDVVGYDLVADPQSKITMKVSIAEAMLERDIIFVAVPTAHEPEYGGEKPIAELPARDFNYAVVKDVLTTISLYATDSQLIVLISTVLPGTIRQQLRPLLTKGRFIYNPYVAAMGSIKQDMTNPECLIIGTENGDMSEDAATIVDFYLPICGNQCPINIGTWDEAEAIKVFYNTYISAKISLVNMIQDVAERNGNINVDVVTDALISATQRITSAKYLTAGLGDAGPCHPRDNIALRHLSERLDLGYDLFQAIMVSRESQAENLAKRLVGIANERQLPVVIHGKTYKPHIPYTHGSYSLLVGHFVAAAGVTVFYVDPLTDDALAETIPAVYLMAHNAAVSYAGTDLSSKPEEFYCPIPAGSVILDPWRSILAHPGCEVIHYGNTRGRH</sequence>
<dbReference type="PANTHER" id="PTHR43750:SF3">
    <property type="entry name" value="UDP-GLUCOSE 6-DEHYDROGENASE TUAD"/>
    <property type="match status" value="1"/>
</dbReference>
<dbReference type="SUPFAM" id="SSF51735">
    <property type="entry name" value="NAD(P)-binding Rossmann-fold domains"/>
    <property type="match status" value="1"/>
</dbReference>
<dbReference type="PIRSF" id="PIRSF000124">
    <property type="entry name" value="UDPglc_GDPman_dh"/>
    <property type="match status" value="1"/>
</dbReference>
<dbReference type="EMBL" id="CP073754">
    <property type="protein sequence ID" value="QWF71223.1"/>
    <property type="molecule type" value="Genomic_DNA"/>
</dbReference>
<evidence type="ECO:0000313" key="7">
    <source>
        <dbReference type="EMBL" id="QWF71223.1"/>
    </source>
</evidence>
<keyword evidence="8" id="KW-1185">Reference proteome</keyword>
<evidence type="ECO:0000259" key="5">
    <source>
        <dbReference type="Pfam" id="PF00984"/>
    </source>
</evidence>
<dbReference type="Pfam" id="PF03721">
    <property type="entry name" value="UDPG_MGDP_dh_N"/>
    <property type="match status" value="1"/>
</dbReference>
<dbReference type="InterPro" id="IPR008927">
    <property type="entry name" value="6-PGluconate_DH-like_C_sf"/>
</dbReference>
<dbReference type="SUPFAM" id="SSF48179">
    <property type="entry name" value="6-phosphogluconate dehydrogenase C-terminal domain-like"/>
    <property type="match status" value="1"/>
</dbReference>
<feature type="domain" description="UDP-glucose/GDP-mannose dehydrogenase N-terminal" evidence="6">
    <location>
        <begin position="37"/>
        <end position="159"/>
    </location>
</feature>